<feature type="region of interest" description="Disordered" evidence="1">
    <location>
        <begin position="1"/>
        <end position="24"/>
    </location>
</feature>
<comment type="caution">
    <text evidence="2">The sequence shown here is derived from an EMBL/GenBank/DDBJ whole genome shotgun (WGS) entry which is preliminary data.</text>
</comment>
<evidence type="ECO:0000313" key="2">
    <source>
        <dbReference type="EMBL" id="GBP15733.1"/>
    </source>
</evidence>
<name>A0A4C1TP29_EUMVA</name>
<accession>A0A4C1TP29</accession>
<sequence>MEICHPSRYDGTAREKPEERFPGHRSTLLRNPVASWLWPTLLQSPHIRSTDFWPLNTMAQYRLEIANERRYQCDNNRRKLIRRPVLCGKKRI</sequence>
<reference evidence="2 3" key="1">
    <citation type="journal article" date="2019" name="Commun. Biol.">
        <title>The bagworm genome reveals a unique fibroin gene that provides high tensile strength.</title>
        <authorList>
            <person name="Kono N."/>
            <person name="Nakamura H."/>
            <person name="Ohtoshi R."/>
            <person name="Tomita M."/>
            <person name="Numata K."/>
            <person name="Arakawa K."/>
        </authorList>
    </citation>
    <scope>NUCLEOTIDE SEQUENCE [LARGE SCALE GENOMIC DNA]</scope>
</reference>
<dbReference type="AlphaFoldDB" id="A0A4C1TP29"/>
<evidence type="ECO:0000313" key="3">
    <source>
        <dbReference type="Proteomes" id="UP000299102"/>
    </source>
</evidence>
<protein>
    <submittedName>
        <fullName evidence="2">Uncharacterized protein</fullName>
    </submittedName>
</protein>
<keyword evidence="3" id="KW-1185">Reference proteome</keyword>
<proteinExistence type="predicted"/>
<dbReference type="Proteomes" id="UP000299102">
    <property type="component" value="Unassembled WGS sequence"/>
</dbReference>
<organism evidence="2 3">
    <name type="scientific">Eumeta variegata</name>
    <name type="common">Bagworm moth</name>
    <name type="synonym">Eumeta japonica</name>
    <dbReference type="NCBI Taxonomy" id="151549"/>
    <lineage>
        <taxon>Eukaryota</taxon>
        <taxon>Metazoa</taxon>
        <taxon>Ecdysozoa</taxon>
        <taxon>Arthropoda</taxon>
        <taxon>Hexapoda</taxon>
        <taxon>Insecta</taxon>
        <taxon>Pterygota</taxon>
        <taxon>Neoptera</taxon>
        <taxon>Endopterygota</taxon>
        <taxon>Lepidoptera</taxon>
        <taxon>Glossata</taxon>
        <taxon>Ditrysia</taxon>
        <taxon>Tineoidea</taxon>
        <taxon>Psychidae</taxon>
        <taxon>Oiketicinae</taxon>
        <taxon>Eumeta</taxon>
    </lineage>
</organism>
<feature type="compositionally biased region" description="Basic and acidic residues" evidence="1">
    <location>
        <begin position="1"/>
        <end position="22"/>
    </location>
</feature>
<dbReference type="EMBL" id="BGZK01000074">
    <property type="protein sequence ID" value="GBP15733.1"/>
    <property type="molecule type" value="Genomic_DNA"/>
</dbReference>
<evidence type="ECO:0000256" key="1">
    <source>
        <dbReference type="SAM" id="MobiDB-lite"/>
    </source>
</evidence>
<gene>
    <name evidence="2" type="ORF">EVAR_93921_1</name>
</gene>